<evidence type="ECO:0000256" key="1">
    <source>
        <dbReference type="ARBA" id="ARBA00004370"/>
    </source>
</evidence>
<keyword evidence="7" id="KW-0732">Signal</keyword>
<dbReference type="PRINTS" id="PR00205">
    <property type="entry name" value="CADHERIN"/>
</dbReference>
<protein>
    <submittedName>
        <fullName evidence="9">Cadherin-24</fullName>
    </submittedName>
</protein>
<dbReference type="PANTHER" id="PTHR24027">
    <property type="entry name" value="CADHERIN-23"/>
    <property type="match status" value="1"/>
</dbReference>
<dbReference type="Proteomes" id="UP000031443">
    <property type="component" value="Unassembled WGS sequence"/>
</dbReference>
<dbReference type="Pfam" id="PF15394">
    <property type="entry name" value="DUF4616"/>
    <property type="match status" value="1"/>
</dbReference>
<feature type="region of interest" description="Disordered" evidence="6">
    <location>
        <begin position="439"/>
        <end position="460"/>
    </location>
</feature>
<dbReference type="PROSITE" id="PS00232">
    <property type="entry name" value="CADHERIN_1"/>
    <property type="match status" value="1"/>
</dbReference>
<dbReference type="FunFam" id="2.60.40.60:FF:000008">
    <property type="entry name" value="Cadherin 24"/>
    <property type="match status" value="1"/>
</dbReference>
<dbReference type="InterPro" id="IPR028101">
    <property type="entry name" value="DUF4616"/>
</dbReference>
<gene>
    <name evidence="9" type="ORF">UY3_12296</name>
</gene>
<keyword evidence="4" id="KW-0472">Membrane</keyword>
<evidence type="ECO:0000256" key="4">
    <source>
        <dbReference type="ARBA" id="ARBA00023136"/>
    </source>
</evidence>
<dbReference type="SUPFAM" id="SSF49313">
    <property type="entry name" value="Cadherin-like"/>
    <property type="match status" value="2"/>
</dbReference>
<dbReference type="InterPro" id="IPR020894">
    <property type="entry name" value="Cadherin_CS"/>
</dbReference>
<accession>M7B4Z0</accession>
<organism evidence="9 10">
    <name type="scientific">Chelonia mydas</name>
    <name type="common">Green sea-turtle</name>
    <name type="synonym">Chelonia agassizi</name>
    <dbReference type="NCBI Taxonomy" id="8469"/>
    <lineage>
        <taxon>Eukaryota</taxon>
        <taxon>Metazoa</taxon>
        <taxon>Chordata</taxon>
        <taxon>Craniata</taxon>
        <taxon>Vertebrata</taxon>
        <taxon>Euteleostomi</taxon>
        <taxon>Archelosauria</taxon>
        <taxon>Testudinata</taxon>
        <taxon>Testudines</taxon>
        <taxon>Cryptodira</taxon>
        <taxon>Durocryptodira</taxon>
        <taxon>Americhelydia</taxon>
        <taxon>Chelonioidea</taxon>
        <taxon>Cheloniidae</taxon>
        <taxon>Chelonia</taxon>
    </lineage>
</organism>
<dbReference type="GO" id="GO:0005912">
    <property type="term" value="C:adherens junction"/>
    <property type="evidence" value="ECO:0007669"/>
    <property type="project" value="TreeGrafter"/>
</dbReference>
<dbReference type="GO" id="GO:0007156">
    <property type="term" value="P:homophilic cell adhesion via plasma membrane adhesion molecules"/>
    <property type="evidence" value="ECO:0007669"/>
    <property type="project" value="InterPro"/>
</dbReference>
<dbReference type="CDD" id="cd11304">
    <property type="entry name" value="Cadherin_repeat"/>
    <property type="match status" value="2"/>
</dbReference>
<name>M7B4Z0_CHEMY</name>
<keyword evidence="2" id="KW-0677">Repeat</keyword>
<evidence type="ECO:0000256" key="3">
    <source>
        <dbReference type="ARBA" id="ARBA00022837"/>
    </source>
</evidence>
<dbReference type="InterPro" id="IPR039808">
    <property type="entry name" value="Cadherin"/>
</dbReference>
<feature type="signal peptide" evidence="7">
    <location>
        <begin position="1"/>
        <end position="18"/>
    </location>
</feature>
<keyword evidence="3 5" id="KW-0106">Calcium</keyword>
<dbReference type="PANTHER" id="PTHR24027:SF272">
    <property type="entry name" value="CADHERIN-24"/>
    <property type="match status" value="1"/>
</dbReference>
<evidence type="ECO:0000256" key="7">
    <source>
        <dbReference type="SAM" id="SignalP"/>
    </source>
</evidence>
<feature type="domain" description="Cadherin" evidence="8">
    <location>
        <begin position="71"/>
        <end position="151"/>
    </location>
</feature>
<dbReference type="GO" id="GO:0000902">
    <property type="term" value="P:cell morphogenesis"/>
    <property type="evidence" value="ECO:0007669"/>
    <property type="project" value="TreeGrafter"/>
</dbReference>
<dbReference type="AlphaFoldDB" id="M7B4Z0"/>
<dbReference type="GO" id="GO:0045296">
    <property type="term" value="F:cadherin binding"/>
    <property type="evidence" value="ECO:0007669"/>
    <property type="project" value="TreeGrafter"/>
</dbReference>
<evidence type="ECO:0000313" key="10">
    <source>
        <dbReference type="Proteomes" id="UP000031443"/>
    </source>
</evidence>
<sequence length="479" mass="53214">MPSILGLLLTWLGGYGCAGRLGPPWPGSRGAPTQGWERPLLRSRRSWVWNQFFVIEEYAGPEPVLIGRLHSDVDRGEGRFKYVLTGEGAGTVFVIDERTGNVHVTKTLDREEKAQYTLLAQAVDRASNRPLEPPSQFIIKVQDINDNPPVFPHGPYHDTVPEVPEMSNVGTPVIQVTAQDAADPSYGNSAKLVYTVLEGLPFFSVDPQTRVVRTAIPNMDREAQAELLVVIQAKDMGGHAGGLSGSVTVTVTLSDVNDNPPKFPQNSPAWAAPVPVAVHALDVNDNVPQLAPGTEPFICHGAAPGQKLVHNVHNHITNQRRFNGSESIKSSWNIGVVKFLLEKLRHELVTSQHNYTDKELKGACVAYFLTKRREYRNSLNPFKGLKEKEEKKLRSRRYRLCYRLDINAKHGAKANRVYGPPSERLPSAEAQLLPPHLYDPHFQDREEGEGSGLAPFPPPHKAFCPDLRPFLEIKVEKDE</sequence>
<reference evidence="10" key="1">
    <citation type="journal article" date="2013" name="Nat. Genet.">
        <title>The draft genomes of soft-shell turtle and green sea turtle yield insights into the development and evolution of the turtle-specific body plan.</title>
        <authorList>
            <person name="Wang Z."/>
            <person name="Pascual-Anaya J."/>
            <person name="Zadissa A."/>
            <person name="Li W."/>
            <person name="Niimura Y."/>
            <person name="Huang Z."/>
            <person name="Li C."/>
            <person name="White S."/>
            <person name="Xiong Z."/>
            <person name="Fang D."/>
            <person name="Wang B."/>
            <person name="Ming Y."/>
            <person name="Chen Y."/>
            <person name="Zheng Y."/>
            <person name="Kuraku S."/>
            <person name="Pignatelli M."/>
            <person name="Herrero J."/>
            <person name="Beal K."/>
            <person name="Nozawa M."/>
            <person name="Li Q."/>
            <person name="Wang J."/>
            <person name="Zhang H."/>
            <person name="Yu L."/>
            <person name="Shigenobu S."/>
            <person name="Wang J."/>
            <person name="Liu J."/>
            <person name="Flicek P."/>
            <person name="Searle S."/>
            <person name="Wang J."/>
            <person name="Kuratani S."/>
            <person name="Yin Y."/>
            <person name="Aken B."/>
            <person name="Zhang G."/>
            <person name="Irie N."/>
        </authorList>
    </citation>
    <scope>NUCLEOTIDE SEQUENCE [LARGE SCALE GENOMIC DNA]</scope>
</reference>
<dbReference type="GO" id="GO:0034332">
    <property type="term" value="P:adherens junction organization"/>
    <property type="evidence" value="ECO:0007669"/>
    <property type="project" value="TreeGrafter"/>
</dbReference>
<dbReference type="GO" id="GO:0044331">
    <property type="term" value="P:cell-cell adhesion mediated by cadherin"/>
    <property type="evidence" value="ECO:0007669"/>
    <property type="project" value="TreeGrafter"/>
</dbReference>
<dbReference type="SMART" id="SM00112">
    <property type="entry name" value="CA"/>
    <property type="match status" value="2"/>
</dbReference>
<evidence type="ECO:0000313" key="9">
    <source>
        <dbReference type="EMBL" id="EMP30590.1"/>
    </source>
</evidence>
<comment type="subcellular location">
    <subcellularLocation>
        <location evidence="1">Membrane</location>
    </subcellularLocation>
</comment>
<dbReference type="InterPro" id="IPR015919">
    <property type="entry name" value="Cadherin-like_sf"/>
</dbReference>
<dbReference type="GO" id="GO:0016342">
    <property type="term" value="C:catenin complex"/>
    <property type="evidence" value="ECO:0007669"/>
    <property type="project" value="TreeGrafter"/>
</dbReference>
<feature type="chain" id="PRO_5004079835" evidence="7">
    <location>
        <begin position="19"/>
        <end position="479"/>
    </location>
</feature>
<dbReference type="GO" id="GO:0008013">
    <property type="term" value="F:beta-catenin binding"/>
    <property type="evidence" value="ECO:0007669"/>
    <property type="project" value="TreeGrafter"/>
</dbReference>
<evidence type="ECO:0000256" key="2">
    <source>
        <dbReference type="ARBA" id="ARBA00022737"/>
    </source>
</evidence>
<dbReference type="GO" id="GO:0005509">
    <property type="term" value="F:calcium ion binding"/>
    <property type="evidence" value="ECO:0007669"/>
    <property type="project" value="UniProtKB-UniRule"/>
</dbReference>
<evidence type="ECO:0000256" key="5">
    <source>
        <dbReference type="PROSITE-ProRule" id="PRU00043"/>
    </source>
</evidence>
<dbReference type="Pfam" id="PF00028">
    <property type="entry name" value="Cadherin"/>
    <property type="match status" value="2"/>
</dbReference>
<dbReference type="GO" id="GO:0016477">
    <property type="term" value="P:cell migration"/>
    <property type="evidence" value="ECO:0007669"/>
    <property type="project" value="TreeGrafter"/>
</dbReference>
<dbReference type="GO" id="GO:0016339">
    <property type="term" value="P:calcium-dependent cell-cell adhesion via plasma membrane cell adhesion molecules"/>
    <property type="evidence" value="ECO:0007669"/>
    <property type="project" value="TreeGrafter"/>
</dbReference>
<dbReference type="Gene3D" id="2.60.40.60">
    <property type="entry name" value="Cadherins"/>
    <property type="match status" value="2"/>
</dbReference>
<feature type="domain" description="Cadherin" evidence="8">
    <location>
        <begin position="162"/>
        <end position="263"/>
    </location>
</feature>
<dbReference type="InterPro" id="IPR002126">
    <property type="entry name" value="Cadherin-like_dom"/>
</dbReference>
<dbReference type="STRING" id="8469.M7B4Z0"/>
<dbReference type="PROSITE" id="PS50268">
    <property type="entry name" value="CADHERIN_2"/>
    <property type="match status" value="2"/>
</dbReference>
<evidence type="ECO:0000256" key="6">
    <source>
        <dbReference type="SAM" id="MobiDB-lite"/>
    </source>
</evidence>
<dbReference type="FunFam" id="2.60.40.60:FF:000009">
    <property type="entry name" value="Cadherin 24"/>
    <property type="match status" value="1"/>
</dbReference>
<dbReference type="GO" id="GO:0007043">
    <property type="term" value="P:cell-cell junction assembly"/>
    <property type="evidence" value="ECO:0007669"/>
    <property type="project" value="TreeGrafter"/>
</dbReference>
<keyword evidence="10" id="KW-1185">Reference proteome</keyword>
<evidence type="ECO:0000259" key="8">
    <source>
        <dbReference type="PROSITE" id="PS50268"/>
    </source>
</evidence>
<dbReference type="EMBL" id="KB549018">
    <property type="protein sequence ID" value="EMP30590.1"/>
    <property type="molecule type" value="Genomic_DNA"/>
</dbReference>
<proteinExistence type="predicted"/>